<evidence type="ECO:0000313" key="1">
    <source>
        <dbReference type="EMBL" id="MFC5771131.1"/>
    </source>
</evidence>
<dbReference type="PRINTS" id="PR00394">
    <property type="entry name" value="RHSPROTEIN"/>
</dbReference>
<keyword evidence="2" id="KW-1185">Reference proteome</keyword>
<protein>
    <submittedName>
        <fullName evidence="1">RHS repeat domain-containing protein</fullName>
    </submittedName>
</protein>
<dbReference type="RefSeq" id="WP_385961641.1">
    <property type="nucleotide sequence ID" value="NZ_JBHSOG010000073.1"/>
</dbReference>
<dbReference type="Gene3D" id="2.180.10.10">
    <property type="entry name" value="RHS repeat-associated core"/>
    <property type="match status" value="1"/>
</dbReference>
<dbReference type="NCBIfam" id="TIGR03696">
    <property type="entry name" value="Rhs_assc_core"/>
    <property type="match status" value="1"/>
</dbReference>
<organism evidence="1 2">
    <name type="scientific">Thauera sinica</name>
    <dbReference type="NCBI Taxonomy" id="2665146"/>
    <lineage>
        <taxon>Bacteria</taxon>
        <taxon>Pseudomonadati</taxon>
        <taxon>Pseudomonadota</taxon>
        <taxon>Betaproteobacteria</taxon>
        <taxon>Rhodocyclales</taxon>
        <taxon>Zoogloeaceae</taxon>
        <taxon>Thauera</taxon>
    </lineage>
</organism>
<dbReference type="PANTHER" id="PTHR32305">
    <property type="match status" value="1"/>
</dbReference>
<dbReference type="PANTHER" id="PTHR32305:SF15">
    <property type="entry name" value="PROTEIN RHSA-RELATED"/>
    <property type="match status" value="1"/>
</dbReference>
<dbReference type="EMBL" id="JBHSOG010000073">
    <property type="protein sequence ID" value="MFC5771131.1"/>
    <property type="molecule type" value="Genomic_DNA"/>
</dbReference>
<dbReference type="Proteomes" id="UP001595974">
    <property type="component" value="Unassembled WGS sequence"/>
</dbReference>
<gene>
    <name evidence="1" type="ORF">ACFPTN_17265</name>
</gene>
<dbReference type="InterPro" id="IPR050708">
    <property type="entry name" value="T6SS_VgrG/RHS"/>
</dbReference>
<comment type="caution">
    <text evidence="1">The sequence shown here is derived from an EMBL/GenBank/DDBJ whole genome shotgun (WGS) entry which is preliminary data.</text>
</comment>
<accession>A0ABW1AVW6</accession>
<name>A0ABW1AVW6_9RHOO</name>
<dbReference type="InterPro" id="IPR022385">
    <property type="entry name" value="Rhs_assc_core"/>
</dbReference>
<proteinExistence type="predicted"/>
<sequence length="191" mass="21597">MARNQAGQVVWRWESDAFGSTAANADPAGTGTSTTVNLRLPGQYFDKESGLFYNWKRYYDPTIGRYISPDPIGIAGGLNLFGYAKQNPLRFIDPDDLSPDPLNSSGESRGLPGVPTSFDVFFQVLLRMTSLLRAQCRRSMRYRRCAKIALRNVGKSVTPLTKFRWRFARWLRRDEPEKHVIPEQMSCPASA</sequence>
<evidence type="ECO:0000313" key="2">
    <source>
        <dbReference type="Proteomes" id="UP001595974"/>
    </source>
</evidence>
<reference evidence="2" key="1">
    <citation type="journal article" date="2019" name="Int. J. Syst. Evol. Microbiol.">
        <title>The Global Catalogue of Microorganisms (GCM) 10K type strain sequencing project: providing services to taxonomists for standard genome sequencing and annotation.</title>
        <authorList>
            <consortium name="The Broad Institute Genomics Platform"/>
            <consortium name="The Broad Institute Genome Sequencing Center for Infectious Disease"/>
            <person name="Wu L."/>
            <person name="Ma J."/>
        </authorList>
    </citation>
    <scope>NUCLEOTIDE SEQUENCE [LARGE SCALE GENOMIC DNA]</scope>
    <source>
        <strain evidence="2">SHR3</strain>
    </source>
</reference>